<proteinExistence type="predicted"/>
<gene>
    <name evidence="1" type="ORF">HQ497_07945</name>
</gene>
<accession>A0A973A9B5</accession>
<dbReference type="InterPro" id="IPR036440">
    <property type="entry name" value="Peptidase_C15-like_sf"/>
</dbReference>
<dbReference type="EMBL" id="JABMOJ010000297">
    <property type="protein sequence ID" value="NQV65282.1"/>
    <property type="molecule type" value="Genomic_DNA"/>
</dbReference>
<dbReference type="SUPFAM" id="SSF53182">
    <property type="entry name" value="Pyrrolidone carboxyl peptidase (pyroglutamate aminopeptidase)"/>
    <property type="match status" value="1"/>
</dbReference>
<protein>
    <recommendedName>
        <fullName evidence="3">Pyrrolidone-carboxylate peptidase</fullName>
    </recommendedName>
</protein>
<comment type="caution">
    <text evidence="1">The sequence shown here is derived from an EMBL/GenBank/DDBJ whole genome shotgun (WGS) entry which is preliminary data.</text>
</comment>
<name>A0A973A9B5_9GAMM</name>
<dbReference type="Proteomes" id="UP000754644">
    <property type="component" value="Unassembled WGS sequence"/>
</dbReference>
<dbReference type="Gene3D" id="3.40.630.20">
    <property type="entry name" value="Peptidase C15, pyroglutamyl peptidase I-like"/>
    <property type="match status" value="1"/>
</dbReference>
<evidence type="ECO:0000313" key="2">
    <source>
        <dbReference type="Proteomes" id="UP000754644"/>
    </source>
</evidence>
<sequence>MFFVCITLFGGGLQSSPLTAEELRIDAAHKAMPGLLSALQDQQTASIRAWQQAEEFASLQQQVLLSGDQLWQAAKHQVTAGSLDDRALYWARLSLSRYLRQQDLGFPLTDNQRLALIESLEHSSRGRLDLAYEKSTKKKILITGFDPFLLDTNIRQSNPSGVLALSLDGAVIEHNGVRAEINAMTFPVRYADFDAGEVESALAPYYASNSVHMVITMSMGRTEFDLEHFPGRRRSASAPDNLNILAGGSETQPIIPRLGEAALQGPEFVQFSLPYAAMQQATGKYPINDRHLVTTLEGTFDAKSLDQLRWATAVRGGGGGYLSNEISYRSIRLRNKLGSTIPTGHLHTPRMPDFDKAMLEAIVTQVERMLRLSLSEI</sequence>
<organism evidence="1 2">
    <name type="scientific">SAR86 cluster bacterium</name>
    <dbReference type="NCBI Taxonomy" id="2030880"/>
    <lineage>
        <taxon>Bacteria</taxon>
        <taxon>Pseudomonadati</taxon>
        <taxon>Pseudomonadota</taxon>
        <taxon>Gammaproteobacteria</taxon>
        <taxon>SAR86 cluster</taxon>
    </lineage>
</organism>
<reference evidence="1" key="1">
    <citation type="submission" date="2020-05" db="EMBL/GenBank/DDBJ databases">
        <title>Sulfur intermediates as new biogeochemical hubs in an aquatic model microbial ecosystem.</title>
        <authorList>
            <person name="Vigneron A."/>
        </authorList>
    </citation>
    <scope>NUCLEOTIDE SEQUENCE</scope>
    <source>
        <strain evidence="1">Bin.250</strain>
    </source>
</reference>
<evidence type="ECO:0000313" key="1">
    <source>
        <dbReference type="EMBL" id="NQV65282.1"/>
    </source>
</evidence>
<evidence type="ECO:0008006" key="3">
    <source>
        <dbReference type="Google" id="ProtNLM"/>
    </source>
</evidence>
<dbReference type="AlphaFoldDB" id="A0A973A9B5"/>